<comment type="caution">
    <text evidence="1">The sequence shown here is derived from an EMBL/GenBank/DDBJ whole genome shotgun (WGS) entry which is preliminary data.</text>
</comment>
<dbReference type="Proteomes" id="UP001500994">
    <property type="component" value="Unassembled WGS sequence"/>
</dbReference>
<reference evidence="1 2" key="1">
    <citation type="journal article" date="2019" name="Int. J. Syst. Evol. Microbiol.">
        <title>The Global Catalogue of Microorganisms (GCM) 10K type strain sequencing project: providing services to taxonomists for standard genome sequencing and annotation.</title>
        <authorList>
            <consortium name="The Broad Institute Genomics Platform"/>
            <consortium name="The Broad Institute Genome Sequencing Center for Infectious Disease"/>
            <person name="Wu L."/>
            <person name="Ma J."/>
        </authorList>
    </citation>
    <scope>NUCLEOTIDE SEQUENCE [LARGE SCALE GENOMIC DNA]</scope>
    <source>
        <strain evidence="1 2">JCM 16374</strain>
    </source>
</reference>
<gene>
    <name evidence="1" type="ORF">GCM10009864_81420</name>
</gene>
<dbReference type="EMBL" id="BAAARK010000072">
    <property type="protein sequence ID" value="GAA2694324.1"/>
    <property type="molecule type" value="Genomic_DNA"/>
</dbReference>
<evidence type="ECO:0000313" key="2">
    <source>
        <dbReference type="Proteomes" id="UP001500994"/>
    </source>
</evidence>
<name>A0ABN3T8W6_9ACTN</name>
<accession>A0ABN3T8W6</accession>
<sequence>MPLVPPVIKAVGAGMMRSFAYFWVGVSSSVRGRRAVPRHRPFLAAYGDLTVTANQDVTASLAVAGILVA</sequence>
<organism evidence="1 2">
    <name type="scientific">Streptomyces lunalinharesii</name>
    <dbReference type="NCBI Taxonomy" id="333384"/>
    <lineage>
        <taxon>Bacteria</taxon>
        <taxon>Bacillati</taxon>
        <taxon>Actinomycetota</taxon>
        <taxon>Actinomycetes</taxon>
        <taxon>Kitasatosporales</taxon>
        <taxon>Streptomycetaceae</taxon>
        <taxon>Streptomyces</taxon>
    </lineage>
</organism>
<evidence type="ECO:0000313" key="1">
    <source>
        <dbReference type="EMBL" id="GAA2694324.1"/>
    </source>
</evidence>
<proteinExistence type="predicted"/>
<protein>
    <submittedName>
        <fullName evidence="1">Uncharacterized protein</fullName>
    </submittedName>
</protein>
<keyword evidence="2" id="KW-1185">Reference proteome</keyword>